<dbReference type="InterPro" id="IPR001969">
    <property type="entry name" value="Aspartic_peptidase_AS"/>
</dbReference>
<dbReference type="SUPFAM" id="SSF50630">
    <property type="entry name" value="Acid proteases"/>
    <property type="match status" value="1"/>
</dbReference>
<reference evidence="1" key="1">
    <citation type="submission" date="2020-03" db="EMBL/GenBank/DDBJ databases">
        <title>Psychroflexus Maritimus sp. nov., isolate from marine sediment.</title>
        <authorList>
            <person name="Zhong Y.-L."/>
        </authorList>
    </citation>
    <scope>NUCLEOTIDE SEQUENCE</scope>
    <source>
        <strain evidence="1">C1</strain>
    </source>
</reference>
<dbReference type="InterPro" id="IPR021109">
    <property type="entry name" value="Peptidase_aspartic_dom_sf"/>
</dbReference>
<evidence type="ECO:0000313" key="2">
    <source>
        <dbReference type="Proteomes" id="UP000643701"/>
    </source>
</evidence>
<dbReference type="RefSeq" id="WP_166399488.1">
    <property type="nucleotide sequence ID" value="NZ_JAANAS010000033.1"/>
</dbReference>
<dbReference type="Proteomes" id="UP000643701">
    <property type="component" value="Unassembled WGS sequence"/>
</dbReference>
<evidence type="ECO:0000313" key="1">
    <source>
        <dbReference type="EMBL" id="NGZ89221.1"/>
    </source>
</evidence>
<sequence>MSPYNSKYLAKNYSSTSFVITPTKHLQLFAEINGVEGEFILDTGASSSCIDFKYADFFNLQVEESEIRAAGAGASNMLTKASEANELKIGNWEEKSMPLVLFDLNHINQALLDHDASIVHGIIGADVLIKSKAILDYHKKMLFLKNKKSIIL</sequence>
<dbReference type="EMBL" id="JAANAS010000033">
    <property type="protein sequence ID" value="NGZ89221.1"/>
    <property type="molecule type" value="Genomic_DNA"/>
</dbReference>
<dbReference type="InterPro" id="IPR034122">
    <property type="entry name" value="Retropepsin-like_bacterial"/>
</dbReference>
<keyword evidence="2" id="KW-1185">Reference proteome</keyword>
<keyword evidence="1" id="KW-0645">Protease</keyword>
<dbReference type="GO" id="GO:0004190">
    <property type="term" value="F:aspartic-type endopeptidase activity"/>
    <property type="evidence" value="ECO:0007669"/>
    <property type="project" value="InterPro"/>
</dbReference>
<name>A0A967AEV6_9FLAO</name>
<dbReference type="AlphaFoldDB" id="A0A967AEV6"/>
<gene>
    <name evidence="1" type="ORF">G7034_03035</name>
</gene>
<dbReference type="CDD" id="cd05483">
    <property type="entry name" value="retropepsin_like_bacteria"/>
    <property type="match status" value="1"/>
</dbReference>
<comment type="caution">
    <text evidence="1">The sequence shown here is derived from an EMBL/GenBank/DDBJ whole genome shotgun (WGS) entry which is preliminary data.</text>
</comment>
<dbReference type="Pfam" id="PF13650">
    <property type="entry name" value="Asp_protease_2"/>
    <property type="match status" value="1"/>
</dbReference>
<accession>A0A967AEV6</accession>
<organism evidence="1 2">
    <name type="scientific">Psychroflexus maritimus</name>
    <dbReference type="NCBI Taxonomy" id="2714865"/>
    <lineage>
        <taxon>Bacteria</taxon>
        <taxon>Pseudomonadati</taxon>
        <taxon>Bacteroidota</taxon>
        <taxon>Flavobacteriia</taxon>
        <taxon>Flavobacteriales</taxon>
        <taxon>Flavobacteriaceae</taxon>
        <taxon>Psychroflexus</taxon>
    </lineage>
</organism>
<proteinExistence type="predicted"/>
<dbReference type="Gene3D" id="2.40.70.10">
    <property type="entry name" value="Acid Proteases"/>
    <property type="match status" value="1"/>
</dbReference>
<dbReference type="GO" id="GO:0006508">
    <property type="term" value="P:proteolysis"/>
    <property type="evidence" value="ECO:0007669"/>
    <property type="project" value="UniProtKB-KW"/>
</dbReference>
<protein>
    <submittedName>
        <fullName evidence="1">Clan AA aspartic protease</fullName>
    </submittedName>
</protein>
<keyword evidence="1" id="KW-0378">Hydrolase</keyword>
<dbReference type="PROSITE" id="PS00141">
    <property type="entry name" value="ASP_PROTEASE"/>
    <property type="match status" value="1"/>
</dbReference>